<dbReference type="Proteomes" id="UP000253727">
    <property type="component" value="Unassembled WGS sequence"/>
</dbReference>
<feature type="domain" description="Flagellar motor switch protein FliG N-terminal" evidence="13">
    <location>
        <begin position="15"/>
        <end position="111"/>
    </location>
</feature>
<keyword evidence="9" id="KW-0975">Bacterial flagellum</keyword>
<keyword evidence="6" id="KW-0145">Chemotaxis</keyword>
<dbReference type="Pfam" id="PF14841">
    <property type="entry name" value="FliG_M"/>
    <property type="match status" value="1"/>
</dbReference>
<evidence type="ECO:0000313" key="14">
    <source>
        <dbReference type="EMBL" id="RDC59138.1"/>
    </source>
</evidence>
<keyword evidence="14" id="KW-0282">Flagellum</keyword>
<dbReference type="GO" id="GO:0006935">
    <property type="term" value="P:chemotaxis"/>
    <property type="evidence" value="ECO:0007669"/>
    <property type="project" value="UniProtKB-KW"/>
</dbReference>
<dbReference type="RefSeq" id="WP_115365550.1">
    <property type="nucleotide sequence ID" value="NZ_QBKA01000002.1"/>
</dbReference>
<feature type="domain" description="Flagellar motor switch protein FliG middle" evidence="12">
    <location>
        <begin position="123"/>
        <end position="193"/>
    </location>
</feature>
<evidence type="ECO:0000256" key="10">
    <source>
        <dbReference type="ARBA" id="ARBA00025598"/>
    </source>
</evidence>
<keyword evidence="7" id="KW-0283">Flagellar rotation</keyword>
<dbReference type="InterPro" id="IPR028263">
    <property type="entry name" value="FliG_N"/>
</dbReference>
<dbReference type="Gene3D" id="1.10.220.30">
    <property type="match status" value="3"/>
</dbReference>
<evidence type="ECO:0000256" key="3">
    <source>
        <dbReference type="ARBA" id="ARBA00010299"/>
    </source>
</evidence>
<gene>
    <name evidence="14" type="ORF">HME9302_00323</name>
</gene>
<keyword evidence="14" id="KW-0969">Cilium</keyword>
<evidence type="ECO:0000259" key="12">
    <source>
        <dbReference type="Pfam" id="PF14841"/>
    </source>
</evidence>
<dbReference type="GO" id="GO:0071973">
    <property type="term" value="P:bacterial-type flagellum-dependent cell motility"/>
    <property type="evidence" value="ECO:0007669"/>
    <property type="project" value="InterPro"/>
</dbReference>
<dbReference type="InterPro" id="IPR000090">
    <property type="entry name" value="Flg_Motor_Flig"/>
</dbReference>
<dbReference type="GO" id="GO:0003774">
    <property type="term" value="F:cytoskeletal motor activity"/>
    <property type="evidence" value="ECO:0007669"/>
    <property type="project" value="InterPro"/>
</dbReference>
<protein>
    <recommendedName>
        <fullName evidence="4">Flagellar motor switch protein FliG</fullName>
    </recommendedName>
</protein>
<dbReference type="AlphaFoldDB" id="A0A369QA26"/>
<dbReference type="Pfam" id="PF01706">
    <property type="entry name" value="FliG_C"/>
    <property type="match status" value="1"/>
</dbReference>
<evidence type="ECO:0000256" key="4">
    <source>
        <dbReference type="ARBA" id="ARBA00021870"/>
    </source>
</evidence>
<dbReference type="SUPFAM" id="SSF48029">
    <property type="entry name" value="FliG"/>
    <property type="match status" value="2"/>
</dbReference>
<dbReference type="EMBL" id="QBKA01000002">
    <property type="protein sequence ID" value="RDC59138.1"/>
    <property type="molecule type" value="Genomic_DNA"/>
</dbReference>
<proteinExistence type="inferred from homology"/>
<dbReference type="OrthoDB" id="9780302at2"/>
<evidence type="ECO:0000256" key="7">
    <source>
        <dbReference type="ARBA" id="ARBA00022779"/>
    </source>
</evidence>
<dbReference type="GO" id="GO:0005886">
    <property type="term" value="C:plasma membrane"/>
    <property type="evidence" value="ECO:0007669"/>
    <property type="project" value="UniProtKB-SubCell"/>
</dbReference>
<dbReference type="InterPro" id="IPR011002">
    <property type="entry name" value="FliG_a-hlx"/>
</dbReference>
<comment type="caution">
    <text evidence="14">The sequence shown here is derived from an EMBL/GenBank/DDBJ whole genome shotgun (WGS) entry which is preliminary data.</text>
</comment>
<dbReference type="PRINTS" id="PR00954">
    <property type="entry name" value="FLGMOTORFLIG"/>
</dbReference>
<evidence type="ECO:0000256" key="5">
    <source>
        <dbReference type="ARBA" id="ARBA00022475"/>
    </source>
</evidence>
<dbReference type="GO" id="GO:0009425">
    <property type="term" value="C:bacterial-type flagellum basal body"/>
    <property type="evidence" value="ECO:0007669"/>
    <property type="project" value="UniProtKB-SubCell"/>
</dbReference>
<organism evidence="14 15">
    <name type="scientific">Alteripontixanthobacter maritimus</name>
    <dbReference type="NCBI Taxonomy" id="2161824"/>
    <lineage>
        <taxon>Bacteria</taxon>
        <taxon>Pseudomonadati</taxon>
        <taxon>Pseudomonadota</taxon>
        <taxon>Alphaproteobacteria</taxon>
        <taxon>Sphingomonadales</taxon>
        <taxon>Erythrobacteraceae</taxon>
        <taxon>Alteripontixanthobacter</taxon>
    </lineage>
</organism>
<keyword evidence="8" id="KW-0472">Membrane</keyword>
<evidence type="ECO:0000256" key="8">
    <source>
        <dbReference type="ARBA" id="ARBA00023136"/>
    </source>
</evidence>
<keyword evidence="14" id="KW-0966">Cell projection</keyword>
<dbReference type="InterPro" id="IPR023087">
    <property type="entry name" value="Flg_Motor_Flig_C"/>
</dbReference>
<evidence type="ECO:0000256" key="9">
    <source>
        <dbReference type="ARBA" id="ARBA00023143"/>
    </source>
</evidence>
<dbReference type="PANTHER" id="PTHR30534">
    <property type="entry name" value="FLAGELLAR MOTOR SWITCH PROTEIN FLIG"/>
    <property type="match status" value="1"/>
</dbReference>
<dbReference type="PANTHER" id="PTHR30534:SF0">
    <property type="entry name" value="FLAGELLAR MOTOR SWITCH PROTEIN FLIG"/>
    <property type="match status" value="1"/>
</dbReference>
<accession>A0A369QA26</accession>
<comment type="function">
    <text evidence="10">FliG is one of three proteins (FliG, FliN, FliM) that forms the rotor-mounted switch complex (C ring), located at the base of the basal body. This complex interacts with the CheY and CheZ chemotaxis proteins, in addition to contacting components of the motor that determine the direction of flagellar rotation.</text>
</comment>
<evidence type="ECO:0000259" key="11">
    <source>
        <dbReference type="Pfam" id="PF01706"/>
    </source>
</evidence>
<feature type="domain" description="Flagellar motor switch protein FliG C-terminal" evidence="11">
    <location>
        <begin position="227"/>
        <end position="331"/>
    </location>
</feature>
<dbReference type="Pfam" id="PF14842">
    <property type="entry name" value="FliG_N"/>
    <property type="match status" value="1"/>
</dbReference>
<name>A0A369QA26_9SPHN</name>
<evidence type="ECO:0000256" key="2">
    <source>
        <dbReference type="ARBA" id="ARBA00004413"/>
    </source>
</evidence>
<evidence type="ECO:0000313" key="15">
    <source>
        <dbReference type="Proteomes" id="UP000253727"/>
    </source>
</evidence>
<keyword evidence="5" id="KW-1003">Cell membrane</keyword>
<evidence type="ECO:0000256" key="6">
    <source>
        <dbReference type="ARBA" id="ARBA00022500"/>
    </source>
</evidence>
<reference evidence="14 15" key="1">
    <citation type="submission" date="2018-04" db="EMBL/GenBank/DDBJ databases">
        <title>Altererythrobacter sp. HME9302 genome sequencing and assembly.</title>
        <authorList>
            <person name="Kang H."/>
            <person name="Kim H."/>
            <person name="Joh K."/>
        </authorList>
    </citation>
    <scope>NUCLEOTIDE SEQUENCE [LARGE SCALE GENOMIC DNA]</scope>
    <source>
        <strain evidence="14 15">HME9302</strain>
    </source>
</reference>
<dbReference type="InterPro" id="IPR032779">
    <property type="entry name" value="FliG_M"/>
</dbReference>
<comment type="similarity">
    <text evidence="3">Belongs to the FliG family.</text>
</comment>
<evidence type="ECO:0000256" key="1">
    <source>
        <dbReference type="ARBA" id="ARBA00004117"/>
    </source>
</evidence>
<keyword evidence="15" id="KW-1185">Reference proteome</keyword>
<sequence length="340" mass="35839">MTAAPASTAAGINSEAERAAVIVMLLGDEEAAAVLAKLEPDELKRVGETMCAMGEIGPDRIESAIAGFIASADNEALPAYNRQRQVHTTMTRALGEMKADSLMARIAPTTANASLELARWLAPSIILSLVDGEHPQAIAVLLLLLEPEPAAEVLSKLPAATQSQVVERVARLGPVSASAVEMLDELLAARIAARFGKAALTMGGPREAAELINNAAASVATLVVPAIGERDADLARKIEAEMFTFAMVLELDPKDMGRLIRDVDGEQLIDALLGLPEDDRDPVFGAMSTRAADGVRDEMELRGRIRGEDVKAAQKAIIALARKLGESGEIAFGAGDDDFV</sequence>
<comment type="subcellular location">
    <subcellularLocation>
        <location evidence="1">Bacterial flagellum basal body</location>
    </subcellularLocation>
    <subcellularLocation>
        <location evidence="2">Cell membrane</location>
        <topology evidence="2">Peripheral membrane protein</topology>
        <orientation evidence="2">Cytoplasmic side</orientation>
    </subcellularLocation>
</comment>
<evidence type="ECO:0000259" key="13">
    <source>
        <dbReference type="Pfam" id="PF14842"/>
    </source>
</evidence>